<dbReference type="SUPFAM" id="SSF88723">
    <property type="entry name" value="PIN domain-like"/>
    <property type="match status" value="1"/>
</dbReference>
<dbReference type="InterPro" id="IPR022907">
    <property type="entry name" value="VapC_family"/>
</dbReference>
<dbReference type="EMBL" id="JBBIAA010000002">
    <property type="protein sequence ID" value="MEJ5944505.1"/>
    <property type="molecule type" value="Genomic_DNA"/>
</dbReference>
<evidence type="ECO:0000313" key="8">
    <source>
        <dbReference type="EMBL" id="MEJ5944505.1"/>
    </source>
</evidence>
<keyword evidence="4 6" id="KW-0378">Hydrolase</keyword>
<evidence type="ECO:0000256" key="2">
    <source>
        <dbReference type="ARBA" id="ARBA00022722"/>
    </source>
</evidence>
<evidence type="ECO:0000313" key="9">
    <source>
        <dbReference type="Proteomes" id="UP001387100"/>
    </source>
</evidence>
<evidence type="ECO:0000256" key="3">
    <source>
        <dbReference type="ARBA" id="ARBA00022723"/>
    </source>
</evidence>
<dbReference type="InterPro" id="IPR044153">
    <property type="entry name" value="PIN_Pae0151-like"/>
</dbReference>
<organism evidence="8 9">
    <name type="scientific">Pseudokineococcus basanitobsidens</name>
    <dbReference type="NCBI Taxonomy" id="1926649"/>
    <lineage>
        <taxon>Bacteria</taxon>
        <taxon>Bacillati</taxon>
        <taxon>Actinomycetota</taxon>
        <taxon>Actinomycetes</taxon>
        <taxon>Kineosporiales</taxon>
        <taxon>Kineosporiaceae</taxon>
        <taxon>Pseudokineococcus</taxon>
    </lineage>
</organism>
<gene>
    <name evidence="6" type="primary">vapC</name>
    <name evidence="8" type="ORF">WDZ17_04255</name>
</gene>
<dbReference type="Pfam" id="PF01850">
    <property type="entry name" value="PIN"/>
    <property type="match status" value="1"/>
</dbReference>
<comment type="cofactor">
    <cofactor evidence="6">
        <name>Mg(2+)</name>
        <dbReference type="ChEBI" id="CHEBI:18420"/>
    </cofactor>
</comment>
<comment type="caution">
    <text evidence="8">The sequence shown here is derived from an EMBL/GenBank/DDBJ whole genome shotgun (WGS) entry which is preliminary data.</text>
</comment>
<protein>
    <recommendedName>
        <fullName evidence="6">Ribonuclease VapC</fullName>
        <shortName evidence="6">RNase VapC</shortName>
        <ecNumber evidence="6">3.1.-.-</ecNumber>
    </recommendedName>
    <alternativeName>
        <fullName evidence="6">Toxin VapC</fullName>
    </alternativeName>
</protein>
<sequence>MIVDASVVIDAVADPGPRGAAARAALARQPAAEQMSSPGHLAFEVLSGLRAAANRPSHPFQPDDVAQALHDAEGFGITIHATPWGDVRRAWHLSKGSLRYADGLYVAAAKRLGTTLMTADTRIERSGAPIACSLLTVTPGPGAP</sequence>
<dbReference type="Proteomes" id="UP001387100">
    <property type="component" value="Unassembled WGS sequence"/>
</dbReference>
<feature type="binding site" evidence="6">
    <location>
        <position position="4"/>
    </location>
    <ligand>
        <name>Mg(2+)</name>
        <dbReference type="ChEBI" id="CHEBI:18420"/>
    </ligand>
</feature>
<keyword evidence="9" id="KW-1185">Reference proteome</keyword>
<feature type="binding site" evidence="6">
    <location>
        <position position="102"/>
    </location>
    <ligand>
        <name>Mg(2+)</name>
        <dbReference type="ChEBI" id="CHEBI:18420"/>
    </ligand>
</feature>
<keyword evidence="6" id="KW-0800">Toxin</keyword>
<name>A0ABU8RHG2_9ACTN</name>
<dbReference type="EC" id="3.1.-.-" evidence="6"/>
<keyword evidence="5 6" id="KW-0460">Magnesium</keyword>
<dbReference type="InterPro" id="IPR029060">
    <property type="entry name" value="PIN-like_dom_sf"/>
</dbReference>
<evidence type="ECO:0000259" key="7">
    <source>
        <dbReference type="Pfam" id="PF01850"/>
    </source>
</evidence>
<dbReference type="CDD" id="cd09873">
    <property type="entry name" value="PIN_Pae0151-like"/>
    <property type="match status" value="1"/>
</dbReference>
<dbReference type="Gene3D" id="3.40.50.1010">
    <property type="entry name" value="5'-nuclease"/>
    <property type="match status" value="1"/>
</dbReference>
<evidence type="ECO:0000256" key="5">
    <source>
        <dbReference type="ARBA" id="ARBA00022842"/>
    </source>
</evidence>
<dbReference type="InterPro" id="IPR002716">
    <property type="entry name" value="PIN_dom"/>
</dbReference>
<evidence type="ECO:0000256" key="4">
    <source>
        <dbReference type="ARBA" id="ARBA00022801"/>
    </source>
</evidence>
<comment type="function">
    <text evidence="6">Toxic component of a toxin-antitoxin (TA) system. An RNase.</text>
</comment>
<keyword evidence="1 6" id="KW-1277">Toxin-antitoxin system</keyword>
<dbReference type="RefSeq" id="WP_339573883.1">
    <property type="nucleotide sequence ID" value="NZ_JBBIAA010000002.1"/>
</dbReference>
<accession>A0ABU8RHG2</accession>
<keyword evidence="2 6" id="KW-0540">Nuclease</keyword>
<reference evidence="8 9" key="1">
    <citation type="journal article" date="2017" name="Int. J. Syst. Evol. Microbiol.">
        <title>Pseudokineococcus basanitobsidens sp. nov., isolated from volcanic rock.</title>
        <authorList>
            <person name="Lee D.W."/>
            <person name="Park M.Y."/>
            <person name="Kim J.J."/>
            <person name="Kim B.S."/>
        </authorList>
    </citation>
    <scope>NUCLEOTIDE SEQUENCE [LARGE SCALE GENOMIC DNA]</scope>
    <source>
        <strain evidence="8 9">DSM 103726</strain>
    </source>
</reference>
<keyword evidence="3 6" id="KW-0479">Metal-binding</keyword>
<feature type="domain" description="PIN" evidence="7">
    <location>
        <begin position="1"/>
        <end position="125"/>
    </location>
</feature>
<proteinExistence type="inferred from homology"/>
<dbReference type="HAMAP" id="MF_00265">
    <property type="entry name" value="VapC_Nob1"/>
    <property type="match status" value="1"/>
</dbReference>
<evidence type="ECO:0000256" key="1">
    <source>
        <dbReference type="ARBA" id="ARBA00022649"/>
    </source>
</evidence>
<evidence type="ECO:0000256" key="6">
    <source>
        <dbReference type="HAMAP-Rule" id="MF_00265"/>
    </source>
</evidence>
<comment type="similarity">
    <text evidence="6">Belongs to the PINc/VapC protein family.</text>
</comment>